<gene>
    <name evidence="2" type="ORF">JRQ81_017155</name>
</gene>
<name>A0A9Q0XPT3_9SAUR</name>
<dbReference type="EMBL" id="JAPFRF010000008">
    <property type="protein sequence ID" value="KAJ7324135.1"/>
    <property type="molecule type" value="Genomic_DNA"/>
</dbReference>
<evidence type="ECO:0000313" key="3">
    <source>
        <dbReference type="Proteomes" id="UP001142489"/>
    </source>
</evidence>
<accession>A0A9Q0XPT3</accession>
<comment type="caution">
    <text evidence="2">The sequence shown here is derived from an EMBL/GenBank/DDBJ whole genome shotgun (WGS) entry which is preliminary data.</text>
</comment>
<protein>
    <submittedName>
        <fullName evidence="2">Uncharacterized protein</fullName>
    </submittedName>
</protein>
<feature type="region of interest" description="Disordered" evidence="1">
    <location>
        <begin position="248"/>
        <end position="280"/>
    </location>
</feature>
<sequence length="293" mass="32556">MEPFAVSEEKKALPSVYKFQISQRDGISVSATILSGSTRALSVSVVAPIHLHQFPHPPSCTWVVTSAKSVETSRQRVRCPLHQNPEVPKETTPVLAHCKENITWPMESVIGGTFVQEVLFITSSQLQFAQDLTMRSDCIKMQAFVCSAHQRSETSCAWYHFTTYVVYVAKQNISQQDRPTSVGWVAERAQENGVTCHLVGLQCSFFKIICDANNISLNKVAGSSRTPSPMDICFFRMHLEGLTTDEEPSWKRPLRSNCSVPRGVNPTSMGNTPGEPESNVSHFKGTVMSMLFL</sequence>
<evidence type="ECO:0000313" key="2">
    <source>
        <dbReference type="EMBL" id="KAJ7324135.1"/>
    </source>
</evidence>
<dbReference type="Proteomes" id="UP001142489">
    <property type="component" value="Unassembled WGS sequence"/>
</dbReference>
<reference evidence="2" key="1">
    <citation type="journal article" date="2023" name="DNA Res.">
        <title>Chromosome-level genome assembly of Phrynocephalus forsythii using third-generation DNA sequencing and Hi-C analysis.</title>
        <authorList>
            <person name="Qi Y."/>
            <person name="Zhao W."/>
            <person name="Zhao Y."/>
            <person name="Niu C."/>
            <person name="Cao S."/>
            <person name="Zhang Y."/>
        </authorList>
    </citation>
    <scope>NUCLEOTIDE SEQUENCE</scope>
    <source>
        <tissue evidence="2">Muscle</tissue>
    </source>
</reference>
<organism evidence="2 3">
    <name type="scientific">Phrynocephalus forsythii</name>
    <dbReference type="NCBI Taxonomy" id="171643"/>
    <lineage>
        <taxon>Eukaryota</taxon>
        <taxon>Metazoa</taxon>
        <taxon>Chordata</taxon>
        <taxon>Craniata</taxon>
        <taxon>Vertebrata</taxon>
        <taxon>Euteleostomi</taxon>
        <taxon>Lepidosauria</taxon>
        <taxon>Squamata</taxon>
        <taxon>Bifurcata</taxon>
        <taxon>Unidentata</taxon>
        <taxon>Episquamata</taxon>
        <taxon>Toxicofera</taxon>
        <taxon>Iguania</taxon>
        <taxon>Acrodonta</taxon>
        <taxon>Agamidae</taxon>
        <taxon>Agaminae</taxon>
        <taxon>Phrynocephalus</taxon>
    </lineage>
</organism>
<keyword evidence="3" id="KW-1185">Reference proteome</keyword>
<proteinExistence type="predicted"/>
<dbReference type="AlphaFoldDB" id="A0A9Q0XPT3"/>
<evidence type="ECO:0000256" key="1">
    <source>
        <dbReference type="SAM" id="MobiDB-lite"/>
    </source>
</evidence>